<organism evidence="2 3">
    <name type="scientific">Vespula vulgaris</name>
    <name type="common">Yellow jacket</name>
    <name type="synonym">Wasp</name>
    <dbReference type="NCBI Taxonomy" id="7454"/>
    <lineage>
        <taxon>Eukaryota</taxon>
        <taxon>Metazoa</taxon>
        <taxon>Ecdysozoa</taxon>
        <taxon>Arthropoda</taxon>
        <taxon>Hexapoda</taxon>
        <taxon>Insecta</taxon>
        <taxon>Pterygota</taxon>
        <taxon>Neoptera</taxon>
        <taxon>Endopterygota</taxon>
        <taxon>Hymenoptera</taxon>
        <taxon>Apocrita</taxon>
        <taxon>Aculeata</taxon>
        <taxon>Vespoidea</taxon>
        <taxon>Vespidae</taxon>
        <taxon>Vespinae</taxon>
        <taxon>Vespula</taxon>
    </lineage>
</organism>
<proteinExistence type="predicted"/>
<protein>
    <submittedName>
        <fullName evidence="2">Uncharacterized protein</fullName>
    </submittedName>
</protein>
<feature type="signal peptide" evidence="1">
    <location>
        <begin position="1"/>
        <end position="20"/>
    </location>
</feature>
<dbReference type="Proteomes" id="UP000614350">
    <property type="component" value="Unassembled WGS sequence"/>
</dbReference>
<keyword evidence="1" id="KW-0732">Signal</keyword>
<sequence length="178" mass="20238">MKKLVALLILTNVVIPFIQGQSFRLLPSTKKNVEWELKLSGDTTVESKKSIVSIVPTVASGQGQTVHKTHKPTIVQKKIHNQGIKPTTLQTQQKVYPHVYKTPRNHQVVQYSLVHHPISSTVGPIFYKKEHVVPSVYKKEHNVHRRVYDHDIGSVYPTGVHTSDYVSNVPPQYYLPVY</sequence>
<evidence type="ECO:0000313" key="3">
    <source>
        <dbReference type="Proteomes" id="UP000614350"/>
    </source>
</evidence>
<evidence type="ECO:0000313" key="2">
    <source>
        <dbReference type="EMBL" id="KAF7402554.1"/>
    </source>
</evidence>
<comment type="caution">
    <text evidence="2">The sequence shown here is derived from an EMBL/GenBank/DDBJ whole genome shotgun (WGS) entry which is preliminary data.</text>
</comment>
<dbReference type="AlphaFoldDB" id="A0A834KCY2"/>
<name>A0A834KCY2_VESVU</name>
<reference evidence="2" key="1">
    <citation type="journal article" date="2020" name="G3 (Bethesda)">
        <title>High-Quality Assemblies for Three Invasive Social Wasps from the &lt;i&gt;Vespula&lt;/i&gt; Genus.</title>
        <authorList>
            <person name="Harrop T.W.R."/>
            <person name="Guhlin J."/>
            <person name="McLaughlin G.M."/>
            <person name="Permina E."/>
            <person name="Stockwell P."/>
            <person name="Gilligan J."/>
            <person name="Le Lec M.F."/>
            <person name="Gruber M.A.M."/>
            <person name="Quinn O."/>
            <person name="Lovegrove M."/>
            <person name="Duncan E.J."/>
            <person name="Remnant E.J."/>
            <person name="Van Eeckhoven J."/>
            <person name="Graham B."/>
            <person name="Knapp R.A."/>
            <person name="Langford K.W."/>
            <person name="Kronenberg Z."/>
            <person name="Press M.O."/>
            <person name="Eacker S.M."/>
            <person name="Wilson-Rankin E.E."/>
            <person name="Purcell J."/>
            <person name="Lester P.J."/>
            <person name="Dearden P.K."/>
        </authorList>
    </citation>
    <scope>NUCLEOTIDE SEQUENCE</scope>
    <source>
        <strain evidence="2">Marl-1</strain>
    </source>
</reference>
<evidence type="ECO:0000256" key="1">
    <source>
        <dbReference type="SAM" id="SignalP"/>
    </source>
</evidence>
<keyword evidence="3" id="KW-1185">Reference proteome</keyword>
<accession>A0A834KCY2</accession>
<gene>
    <name evidence="2" type="ORF">HZH66_004821</name>
</gene>
<dbReference type="EMBL" id="JACSEA010000004">
    <property type="protein sequence ID" value="KAF7402554.1"/>
    <property type="molecule type" value="Genomic_DNA"/>
</dbReference>
<feature type="chain" id="PRO_5032358208" evidence="1">
    <location>
        <begin position="21"/>
        <end position="178"/>
    </location>
</feature>